<evidence type="ECO:0000259" key="3">
    <source>
        <dbReference type="PROSITE" id="PS50157"/>
    </source>
</evidence>
<dbReference type="PROSITE" id="PS00028">
    <property type="entry name" value="ZINC_FINGER_C2H2_1"/>
    <property type="match status" value="1"/>
</dbReference>
<dbReference type="InterPro" id="IPR036236">
    <property type="entry name" value="Znf_C2H2_sf"/>
</dbReference>
<dbReference type="Gene3D" id="3.30.160.60">
    <property type="entry name" value="Classic Zinc Finger"/>
    <property type="match status" value="1"/>
</dbReference>
<keyword evidence="1" id="KW-0479">Metal-binding</keyword>
<feature type="compositionally biased region" description="Low complexity" evidence="2">
    <location>
        <begin position="50"/>
        <end position="82"/>
    </location>
</feature>
<gene>
    <name evidence="4" type="ORF">g.9700</name>
</gene>
<dbReference type="AlphaFoldDB" id="A0A1B6M1J2"/>
<feature type="region of interest" description="Disordered" evidence="2">
    <location>
        <begin position="50"/>
        <end position="91"/>
    </location>
</feature>
<dbReference type="PROSITE" id="PS50157">
    <property type="entry name" value="ZINC_FINGER_C2H2_2"/>
    <property type="match status" value="1"/>
</dbReference>
<dbReference type="EMBL" id="GEBQ01010190">
    <property type="protein sequence ID" value="JAT29787.1"/>
    <property type="molecule type" value="Transcribed_RNA"/>
</dbReference>
<feature type="domain" description="C2H2-type" evidence="3">
    <location>
        <begin position="100"/>
        <end position="129"/>
    </location>
</feature>
<keyword evidence="1" id="KW-0863">Zinc-finger</keyword>
<feature type="region of interest" description="Disordered" evidence="2">
    <location>
        <begin position="156"/>
        <end position="178"/>
    </location>
</feature>
<proteinExistence type="predicted"/>
<name>A0A1B6M1J2_9HEMI</name>
<accession>A0A1B6M1J2</accession>
<dbReference type="GO" id="GO:0008270">
    <property type="term" value="F:zinc ion binding"/>
    <property type="evidence" value="ECO:0007669"/>
    <property type="project" value="UniProtKB-KW"/>
</dbReference>
<evidence type="ECO:0000256" key="1">
    <source>
        <dbReference type="PROSITE-ProRule" id="PRU00042"/>
    </source>
</evidence>
<evidence type="ECO:0000313" key="4">
    <source>
        <dbReference type="EMBL" id="JAT29787.1"/>
    </source>
</evidence>
<organism evidence="4">
    <name type="scientific">Graphocephala atropunctata</name>
    <dbReference type="NCBI Taxonomy" id="36148"/>
    <lineage>
        <taxon>Eukaryota</taxon>
        <taxon>Metazoa</taxon>
        <taxon>Ecdysozoa</taxon>
        <taxon>Arthropoda</taxon>
        <taxon>Hexapoda</taxon>
        <taxon>Insecta</taxon>
        <taxon>Pterygota</taxon>
        <taxon>Neoptera</taxon>
        <taxon>Paraneoptera</taxon>
        <taxon>Hemiptera</taxon>
        <taxon>Auchenorrhyncha</taxon>
        <taxon>Membracoidea</taxon>
        <taxon>Cicadellidae</taxon>
        <taxon>Cicadellinae</taxon>
        <taxon>Cicadellini</taxon>
        <taxon>Graphocephala</taxon>
    </lineage>
</organism>
<dbReference type="SMART" id="SM00355">
    <property type="entry name" value="ZnF_C2H2"/>
    <property type="match status" value="2"/>
</dbReference>
<keyword evidence="1" id="KW-0862">Zinc</keyword>
<evidence type="ECO:0000256" key="2">
    <source>
        <dbReference type="SAM" id="MobiDB-lite"/>
    </source>
</evidence>
<sequence length="178" mass="19745">MFWVWKRSRLTDTAVAFFNSINNNHTGASAGGSKKTGYNKLAAGDDNTAADATNANLNQTNMTTPLTTTETGETSESSSASDFELEDDDFSDDSDADEALTCNVCDRSFSTLRLLAQHQQKKRHFGCSACDSLFQTLMALEHHKEEFEHWSGDETMLVHNKPSDDSSEETSEEMERLL</sequence>
<protein>
    <recommendedName>
        <fullName evidence="3">C2H2-type domain-containing protein</fullName>
    </recommendedName>
</protein>
<reference evidence="4" key="1">
    <citation type="submission" date="2015-11" db="EMBL/GenBank/DDBJ databases">
        <title>De novo transcriptome assembly of four potential Pierce s Disease insect vectors from Arizona vineyards.</title>
        <authorList>
            <person name="Tassone E.E."/>
        </authorList>
    </citation>
    <scope>NUCLEOTIDE SEQUENCE</scope>
</reference>
<dbReference type="InterPro" id="IPR013087">
    <property type="entry name" value="Znf_C2H2_type"/>
</dbReference>
<dbReference type="SUPFAM" id="SSF57667">
    <property type="entry name" value="beta-beta-alpha zinc fingers"/>
    <property type="match status" value="1"/>
</dbReference>